<gene>
    <name evidence="1" type="ORF">JY572_06525</name>
</gene>
<dbReference type="EMBL" id="CP071091">
    <property type="protein sequence ID" value="QSQ15716.1"/>
    <property type="molecule type" value="Genomic_DNA"/>
</dbReference>
<accession>A0ABX7NAB5</accession>
<organism evidence="1 2">
    <name type="scientific">Myxococcus landrumensis</name>
    <dbReference type="NCBI Taxonomy" id="2813577"/>
    <lineage>
        <taxon>Bacteria</taxon>
        <taxon>Pseudomonadati</taxon>
        <taxon>Myxococcota</taxon>
        <taxon>Myxococcia</taxon>
        <taxon>Myxococcales</taxon>
        <taxon>Cystobacterineae</taxon>
        <taxon>Myxococcaceae</taxon>
        <taxon>Myxococcus</taxon>
    </lineage>
</organism>
<reference evidence="1 2" key="1">
    <citation type="submission" date="2021-02" db="EMBL/GenBank/DDBJ databases">
        <title>De Novo genome assembly of isolated myxobacteria.</title>
        <authorList>
            <person name="Stevens D.C."/>
        </authorList>
    </citation>
    <scope>NUCLEOTIDE SEQUENCE [LARGE SCALE GENOMIC DNA]</scope>
    <source>
        <strain evidence="1 2">SCHIC003</strain>
    </source>
</reference>
<dbReference type="Proteomes" id="UP000663090">
    <property type="component" value="Chromosome"/>
</dbReference>
<dbReference type="Gene3D" id="3.40.50.300">
    <property type="entry name" value="P-loop containing nucleotide triphosphate hydrolases"/>
    <property type="match status" value="1"/>
</dbReference>
<dbReference type="Pfam" id="PF13671">
    <property type="entry name" value="AAA_33"/>
    <property type="match status" value="1"/>
</dbReference>
<protein>
    <submittedName>
        <fullName evidence="1">AAA family ATPase</fullName>
    </submittedName>
</protein>
<keyword evidence="2" id="KW-1185">Reference proteome</keyword>
<sequence>MRTNTRLVILSGPPGAGKSTLARRLAEDAPPPGGVHVHGDDFLRYIRSGYVEPWRPEADVQNRTLSQALARAATAFAAGGYFTVLDWIVGPWFLDIWTSVARDAEVALDYVVLRPSVDAARGRARSRADAPVADYAPFEPLHAQFRELGALEHHALDTSALPLEETLLMVREGLIAGRFRLT</sequence>
<dbReference type="InterPro" id="IPR027417">
    <property type="entry name" value="P-loop_NTPase"/>
</dbReference>
<dbReference type="RefSeq" id="WP_206717408.1">
    <property type="nucleotide sequence ID" value="NZ_CP071091.1"/>
</dbReference>
<dbReference type="SUPFAM" id="SSF52540">
    <property type="entry name" value="P-loop containing nucleoside triphosphate hydrolases"/>
    <property type="match status" value="1"/>
</dbReference>
<proteinExistence type="predicted"/>
<name>A0ABX7NAB5_9BACT</name>
<evidence type="ECO:0000313" key="2">
    <source>
        <dbReference type="Proteomes" id="UP000663090"/>
    </source>
</evidence>
<evidence type="ECO:0000313" key="1">
    <source>
        <dbReference type="EMBL" id="QSQ15716.1"/>
    </source>
</evidence>